<dbReference type="CDD" id="cd03677">
    <property type="entry name" value="MM_CoA_mutase_beta"/>
    <property type="match status" value="1"/>
</dbReference>
<reference evidence="7" key="2">
    <citation type="journal article" date="2021" name="PeerJ">
        <title>Extensive microbial diversity within the chicken gut microbiome revealed by metagenomics and culture.</title>
        <authorList>
            <person name="Gilroy R."/>
            <person name="Ravi A."/>
            <person name="Getino M."/>
            <person name="Pursley I."/>
            <person name="Horton D.L."/>
            <person name="Alikhan N.F."/>
            <person name="Baker D."/>
            <person name="Gharbi K."/>
            <person name="Hall N."/>
            <person name="Watson M."/>
            <person name="Adriaenssens E.M."/>
            <person name="Foster-Nyarko E."/>
            <person name="Jarju S."/>
            <person name="Secka A."/>
            <person name="Antonio M."/>
            <person name="Oren A."/>
            <person name="Chaudhuri R.R."/>
            <person name="La Ragione R."/>
            <person name="Hildebrand F."/>
            <person name="Pallen M.J."/>
        </authorList>
    </citation>
    <scope>NUCLEOTIDE SEQUENCE</scope>
    <source>
        <strain evidence="7">B1-8020</strain>
    </source>
</reference>
<evidence type="ECO:0000313" key="7">
    <source>
        <dbReference type="EMBL" id="MBO8472754.1"/>
    </source>
</evidence>
<keyword evidence="5" id="KW-0170">Cobalt</keyword>
<keyword evidence="4" id="KW-0413">Isomerase</keyword>
<dbReference type="InterPro" id="IPR016176">
    <property type="entry name" value="Cbl-dep_enz_cat"/>
</dbReference>
<evidence type="ECO:0000256" key="1">
    <source>
        <dbReference type="ARBA" id="ARBA00001922"/>
    </source>
</evidence>
<dbReference type="Gene3D" id="3.40.50.280">
    <property type="entry name" value="Cobalamin-binding domain"/>
    <property type="match status" value="1"/>
</dbReference>
<keyword evidence="3" id="KW-0846">Cobalamin</keyword>
<proteinExistence type="inferred from homology"/>
<comment type="caution">
    <text evidence="7">The sequence shown here is derived from an EMBL/GenBank/DDBJ whole genome shotgun (WGS) entry which is preliminary data.</text>
</comment>
<dbReference type="GO" id="GO:0031419">
    <property type="term" value="F:cobalamin binding"/>
    <property type="evidence" value="ECO:0007669"/>
    <property type="project" value="UniProtKB-KW"/>
</dbReference>
<dbReference type="PANTHER" id="PTHR48101:SF1">
    <property type="entry name" value="METHYLMALONYL-COA MUTASE, LARGE SUBUNIT"/>
    <property type="match status" value="1"/>
</dbReference>
<feature type="domain" description="Methylmalonyl-CoA mutase alpha/beta chain catalytic" evidence="6">
    <location>
        <begin position="38"/>
        <end position="108"/>
    </location>
</feature>
<dbReference type="Gene3D" id="3.20.20.240">
    <property type="entry name" value="Methylmalonyl-CoA mutase"/>
    <property type="match status" value="1"/>
</dbReference>
<dbReference type="AlphaFoldDB" id="A0A9D9IHB5"/>
<dbReference type="GO" id="GO:0016866">
    <property type="term" value="F:intramolecular transferase activity"/>
    <property type="evidence" value="ECO:0007669"/>
    <property type="project" value="InterPro"/>
</dbReference>
<dbReference type="EMBL" id="JADIMA010000036">
    <property type="protein sequence ID" value="MBO8472754.1"/>
    <property type="molecule type" value="Genomic_DNA"/>
</dbReference>
<comment type="similarity">
    <text evidence="2">Belongs to the methylmalonyl-CoA mutase family.</text>
</comment>
<dbReference type="SUPFAM" id="SSF52242">
    <property type="entry name" value="Cobalamin (vitamin B12)-binding domain"/>
    <property type="match status" value="1"/>
</dbReference>
<name>A0A9D9IHB5_9BACT</name>
<accession>A0A9D9IHB5</accession>
<sequence length="619" mass="69375">MAEKLFAEFPPVTTQEWEEVINRDLKGADYNKKLVWRTGEGFDVRPYYRAEDLQGIKHLGTQPGEFPYVRGTKEDNHWLIRQDFCVCEGYDKANAHALDALMKGAESIGFVMKGAISEAEMNMLLNGIELTAAEINFVSLCTEAPETIGRFLSYVESKGYDKDKIRASFDFDPIRTLNTKGYFCNDKVFETAAECIRLVKDYKGIRVVGVRPYVFNDAGASITQELGFGLAMGVEYMDRLTDLGIAADEIARRIKFTFAVSSNYFMEIAKFRAARMLWANIVKDYGVQCGCSMKMKIHAVTSAWNQTVYDAYVNMLRDTTEAMSATIAGVDSLEVLPFDHAFQKADEFSNHIARNVQNILKEESHFDKVADPAAGSYYVENLTASIAKVAWDIFKKVIDEGGYVEAFKSGHIQKEIKAVSADRDKKFETRRATILGTNQYPNFLEKIHDGITLDIVKRGAVKPEINQPQIAEPLEKYRAAQPFEELRYSTDKSGKQPMAFMLTFGNLAMCRARAQFACNFFAVAGFKVVDNNRFSTIEEGVKAAIDAKADIVVACSSDEEYPEAVPQIAEKLGDKALLVVAGGENEELIAKGITHFINVKCNVLETLKQYQEKMGIKEL</sequence>
<dbReference type="SUPFAM" id="SSF51703">
    <property type="entry name" value="Cobalamin (vitamin B12)-dependent enzymes"/>
    <property type="match status" value="1"/>
</dbReference>
<evidence type="ECO:0000256" key="5">
    <source>
        <dbReference type="ARBA" id="ARBA00023285"/>
    </source>
</evidence>
<dbReference type="GO" id="GO:0046872">
    <property type="term" value="F:metal ion binding"/>
    <property type="evidence" value="ECO:0007669"/>
    <property type="project" value="InterPro"/>
</dbReference>
<evidence type="ECO:0000256" key="2">
    <source>
        <dbReference type="ARBA" id="ARBA00008465"/>
    </source>
</evidence>
<reference evidence="7" key="1">
    <citation type="submission" date="2020-10" db="EMBL/GenBank/DDBJ databases">
        <authorList>
            <person name="Gilroy R."/>
        </authorList>
    </citation>
    <scope>NUCLEOTIDE SEQUENCE</scope>
    <source>
        <strain evidence="7">B1-8020</strain>
    </source>
</reference>
<evidence type="ECO:0000256" key="3">
    <source>
        <dbReference type="ARBA" id="ARBA00022628"/>
    </source>
</evidence>
<gene>
    <name evidence="7" type="ORF">IAB81_03915</name>
</gene>
<dbReference type="Proteomes" id="UP000823604">
    <property type="component" value="Unassembled WGS sequence"/>
</dbReference>
<dbReference type="InterPro" id="IPR006099">
    <property type="entry name" value="MeMalonylCoA_mutase_a/b_cat"/>
</dbReference>
<dbReference type="Pfam" id="PF01642">
    <property type="entry name" value="MM_CoA_mutase"/>
    <property type="match status" value="2"/>
</dbReference>
<evidence type="ECO:0000313" key="8">
    <source>
        <dbReference type="Proteomes" id="UP000823604"/>
    </source>
</evidence>
<evidence type="ECO:0000259" key="6">
    <source>
        <dbReference type="Pfam" id="PF01642"/>
    </source>
</evidence>
<feature type="domain" description="Methylmalonyl-CoA mutase alpha/beta chain catalytic" evidence="6">
    <location>
        <begin position="119"/>
        <end position="442"/>
    </location>
</feature>
<protein>
    <submittedName>
        <fullName evidence="7">Methylmalonyl-CoA mutase small subunit</fullName>
    </submittedName>
</protein>
<dbReference type="InterPro" id="IPR036724">
    <property type="entry name" value="Cobalamin-bd_sf"/>
</dbReference>
<dbReference type="PANTHER" id="PTHR48101">
    <property type="entry name" value="METHYLMALONYL-COA MUTASE, MITOCHONDRIAL-RELATED"/>
    <property type="match status" value="1"/>
</dbReference>
<organism evidence="7 8">
    <name type="scientific">Candidatus Merdivivens pullicola</name>
    <dbReference type="NCBI Taxonomy" id="2840872"/>
    <lineage>
        <taxon>Bacteria</taxon>
        <taxon>Pseudomonadati</taxon>
        <taxon>Bacteroidota</taxon>
        <taxon>Bacteroidia</taxon>
        <taxon>Bacteroidales</taxon>
        <taxon>Muribaculaceae</taxon>
        <taxon>Muribaculaceae incertae sedis</taxon>
        <taxon>Candidatus Merdivivens</taxon>
    </lineage>
</organism>
<comment type="cofactor">
    <cofactor evidence="1">
        <name>adenosylcob(III)alamin</name>
        <dbReference type="ChEBI" id="CHEBI:18408"/>
    </cofactor>
</comment>
<evidence type="ECO:0000256" key="4">
    <source>
        <dbReference type="ARBA" id="ARBA00023235"/>
    </source>
</evidence>